<protein>
    <submittedName>
        <fullName evidence="2">Uncharacterized protein</fullName>
    </submittedName>
</protein>
<evidence type="ECO:0000256" key="1">
    <source>
        <dbReference type="SAM" id="MobiDB-lite"/>
    </source>
</evidence>
<dbReference type="AlphaFoldDB" id="A0AA97PIU0"/>
<organism evidence="2">
    <name type="scientific">Pyricularia oryzae (strain Y34)</name>
    <name type="common">Rice blast fungus</name>
    <name type="synonym">Magnaporthe oryzae</name>
    <dbReference type="NCBI Taxonomy" id="1143189"/>
    <lineage>
        <taxon>Eukaryota</taxon>
        <taxon>Fungi</taxon>
        <taxon>Dikarya</taxon>
        <taxon>Ascomycota</taxon>
        <taxon>Pezizomycotina</taxon>
        <taxon>Sordariomycetes</taxon>
        <taxon>Sordariomycetidae</taxon>
        <taxon>Magnaporthales</taxon>
        <taxon>Pyriculariaceae</taxon>
        <taxon>Pyricularia</taxon>
    </lineage>
</organism>
<feature type="compositionally biased region" description="Basic residues" evidence="1">
    <location>
        <begin position="7"/>
        <end position="24"/>
    </location>
</feature>
<gene>
    <name evidence="2" type="ORF">OOU_Y34scaffold00666g13</name>
</gene>
<feature type="region of interest" description="Disordered" evidence="1">
    <location>
        <begin position="1"/>
        <end position="60"/>
    </location>
</feature>
<evidence type="ECO:0000313" key="2">
    <source>
        <dbReference type="EMBL" id="ELQ36152.1"/>
    </source>
</evidence>
<dbReference type="Proteomes" id="UP000011086">
    <property type="component" value="Unassembled WGS sequence"/>
</dbReference>
<reference evidence="2" key="1">
    <citation type="journal article" date="2012" name="PLoS Genet.">
        <title>Comparative analysis of the genomes of two field isolates of the rice blast fungus Magnaporthe oryzae.</title>
        <authorList>
            <person name="Xue M."/>
            <person name="Yang J."/>
            <person name="Li Z."/>
            <person name="Hu S."/>
            <person name="Yao N."/>
            <person name="Dean R.A."/>
            <person name="Zhao W."/>
            <person name="Shen M."/>
            <person name="Zhang H."/>
            <person name="Li C."/>
            <person name="Liu L."/>
            <person name="Cao L."/>
            <person name="Xu X."/>
            <person name="Xing Y."/>
            <person name="Hsiang T."/>
            <person name="Zhang Z."/>
            <person name="Xu J.R."/>
            <person name="Peng Y.L."/>
        </authorList>
    </citation>
    <scope>NUCLEOTIDE SEQUENCE</scope>
    <source>
        <strain evidence="2">Y34</strain>
    </source>
</reference>
<dbReference type="EMBL" id="JH793700">
    <property type="protein sequence ID" value="ELQ36152.1"/>
    <property type="molecule type" value="Genomic_DNA"/>
</dbReference>
<name>A0AA97PIU0_PYRO3</name>
<sequence length="363" mass="41753">MKLTPIPKKKGARGNKTLQKGKRRGSFEVDESENRPSKLQKKLAARRSGINPDGSRGRRKTSLRDLPEWFLVDIFLTESNFSFPRCSGFIGRILSHPYVFRRLIAEAFAPTWDNWFGCAAEEVASYSMPVAHRMGVHDLERFGGDAKLQTSILEQKWLTTARLLQAQQVWLATGRRPQPVFYRVPSPFLQVRHRRKAPGIGREGFIKDEDFQVQSQFDLEFDKVVLAEYDDEEVQQPYPNMLEVHPETSIPDRLITGPWIEEDLRLLFWLGRAGATMSENQSWELVVEALDRMIALARLSRPGSPDHQDTRNTVSRIVSLFERFDIWAKLPAREWAALENTPNLGWLVDVLRAKTSRLPEKSI</sequence>
<proteinExistence type="predicted"/>
<accession>A0AA97PIU0</accession>